<protein>
    <recommendedName>
        <fullName evidence="3">XRE family transcriptional regulator</fullName>
    </recommendedName>
</protein>
<gene>
    <name evidence="1" type="ORF">F4553_002091</name>
</gene>
<reference evidence="1 2" key="1">
    <citation type="submission" date="2020-08" db="EMBL/GenBank/DDBJ databases">
        <title>Sequencing the genomes of 1000 actinobacteria strains.</title>
        <authorList>
            <person name="Klenk H.-P."/>
        </authorList>
    </citation>
    <scope>NUCLEOTIDE SEQUENCE [LARGE SCALE GENOMIC DNA]</scope>
    <source>
        <strain evidence="1 2">DSM 45362</strain>
    </source>
</reference>
<evidence type="ECO:0008006" key="3">
    <source>
        <dbReference type="Google" id="ProtNLM"/>
    </source>
</evidence>
<dbReference type="AlphaFoldDB" id="A0A841BPN7"/>
<evidence type="ECO:0000313" key="1">
    <source>
        <dbReference type="EMBL" id="MBB5868712.1"/>
    </source>
</evidence>
<dbReference type="Proteomes" id="UP000587527">
    <property type="component" value="Unassembled WGS sequence"/>
</dbReference>
<dbReference type="EMBL" id="JACHMN010000002">
    <property type="protein sequence ID" value="MBB5868712.1"/>
    <property type="molecule type" value="Genomic_DNA"/>
</dbReference>
<organism evidence="1 2">
    <name type="scientific">Allocatelliglobosispora scoriae</name>
    <dbReference type="NCBI Taxonomy" id="643052"/>
    <lineage>
        <taxon>Bacteria</taxon>
        <taxon>Bacillati</taxon>
        <taxon>Actinomycetota</taxon>
        <taxon>Actinomycetes</taxon>
        <taxon>Micromonosporales</taxon>
        <taxon>Micromonosporaceae</taxon>
        <taxon>Allocatelliglobosispora</taxon>
    </lineage>
</organism>
<keyword evidence="2" id="KW-1185">Reference proteome</keyword>
<name>A0A841BPN7_9ACTN</name>
<proteinExistence type="predicted"/>
<comment type="caution">
    <text evidence="1">The sequence shown here is derived from an EMBL/GenBank/DDBJ whole genome shotgun (WGS) entry which is preliminary data.</text>
</comment>
<accession>A0A841BPN7</accession>
<sequence>MTTTAEFVAAMRALRQRASLSYPQLERRAKAAGDRLPRSTIAGALTRGRIPREQTIAAFVRACGGDSSAVEQWITARRRVAEADRAADLAEAVGAWLLERWPEGLVDRDDEDLAAAVEEWLATWWEADSDLVGQAADAESHFGSATSFAGGRLAELAALDSSSRWVGVHRRKAGRKRTKLLRKLIGGRVAA</sequence>
<dbReference type="RefSeq" id="WP_184834843.1">
    <property type="nucleotide sequence ID" value="NZ_JACHMN010000002.1"/>
</dbReference>
<evidence type="ECO:0000313" key="2">
    <source>
        <dbReference type="Proteomes" id="UP000587527"/>
    </source>
</evidence>